<reference evidence="2 3" key="1">
    <citation type="submission" date="2020-12" db="EMBL/GenBank/DDBJ databases">
        <title>Concerted genomic and epigenomic changes stabilize Arabidopsis allopolyploids.</title>
        <authorList>
            <person name="Chen Z."/>
        </authorList>
    </citation>
    <scope>NUCLEOTIDE SEQUENCE [LARGE SCALE GENOMIC DNA]</scope>
    <source>
        <strain evidence="2">As9502</strain>
        <tissue evidence="2">Leaf</tissue>
    </source>
</reference>
<dbReference type="InterPro" id="IPR006566">
    <property type="entry name" value="FBD"/>
</dbReference>
<dbReference type="PANTHER" id="PTHR31900">
    <property type="entry name" value="F-BOX/RNI SUPERFAMILY PROTEIN-RELATED"/>
    <property type="match status" value="1"/>
</dbReference>
<accession>A0A8T1XUB6</accession>
<proteinExistence type="predicted"/>
<dbReference type="SMART" id="SM00256">
    <property type="entry name" value="FBOX"/>
    <property type="match status" value="1"/>
</dbReference>
<keyword evidence="3" id="KW-1185">Reference proteome</keyword>
<name>A0A8T1XUB6_ARASU</name>
<dbReference type="CDD" id="cd22160">
    <property type="entry name" value="F-box_AtFBL13-like"/>
    <property type="match status" value="1"/>
</dbReference>
<dbReference type="InterPro" id="IPR001810">
    <property type="entry name" value="F-box_dom"/>
</dbReference>
<comment type="caution">
    <text evidence="2">The sequence shown here is derived from an EMBL/GenBank/DDBJ whole genome shotgun (WGS) entry which is preliminary data.</text>
</comment>
<dbReference type="InterPro" id="IPR050232">
    <property type="entry name" value="FBL13/AtMIF1-like"/>
</dbReference>
<evidence type="ECO:0000313" key="3">
    <source>
        <dbReference type="Proteomes" id="UP000694251"/>
    </source>
</evidence>
<dbReference type="Proteomes" id="UP000694251">
    <property type="component" value="Chromosome 13"/>
</dbReference>
<feature type="domain" description="F-box" evidence="1">
    <location>
        <begin position="22"/>
        <end position="58"/>
    </location>
</feature>
<dbReference type="PROSITE" id="PS50181">
    <property type="entry name" value="FBOX"/>
    <property type="match status" value="1"/>
</dbReference>
<sequence>MVDSEKSIQIVCSKGFSQRLEEDRISQLPDPLICQILSHLPTKEAVTTSVLSSRWTSLWLWVPSLVLSSGDFSDSNAFASFGDRFFHSDRVSCLDKLELAINGNEYKSYIMTWIDAAVKRKLQHLRVKCYIRHCFCEMPVSLYVCQTLVSLKLVEVVFGDVEFVSFPRLKTMHLICVWVSKDAAFKKLVSCCPVLEDLQIFGCANAPQPLRVHSQSLKRLDIGYGFSTQVDSVPEVVIDAPQLCCLMIFDNTSKSFIVNNLEYTAKLEVNITFGLNVSDEASVLSGRGLIRSFLSGILKVGDLKIYWQTFQIICDYSKSESLPQFGYMSRLCVSLSSQHLKGLATFLESCPNLKSLVVVLHRGYHYQELHPVEMNQIKCLQSSLEFVDFKFTFSGHFTEMKLVGYFLENCAILKKLTLHLDSNSTEDEIVKKLLEIPRASTTCEVVIVKK</sequence>
<dbReference type="Pfam" id="PF00646">
    <property type="entry name" value="F-box"/>
    <property type="match status" value="1"/>
</dbReference>
<dbReference type="AlphaFoldDB" id="A0A8T1XUB6"/>
<dbReference type="InterPro" id="IPR053781">
    <property type="entry name" value="F-box_AtFBL13-like"/>
</dbReference>
<dbReference type="Pfam" id="PF24758">
    <property type="entry name" value="LRR_At5g56370"/>
    <property type="match status" value="1"/>
</dbReference>
<dbReference type="InterPro" id="IPR055411">
    <property type="entry name" value="LRR_FXL15/At3g58940/PEG3-like"/>
</dbReference>
<dbReference type="PANTHER" id="PTHR31900:SF25">
    <property type="entry name" value="FBD DOMAIN-CONTAINING PROTEIN"/>
    <property type="match status" value="1"/>
</dbReference>
<evidence type="ECO:0000259" key="1">
    <source>
        <dbReference type="PROSITE" id="PS50181"/>
    </source>
</evidence>
<protein>
    <submittedName>
        <fullName evidence="2">FBD domain</fullName>
    </submittedName>
</protein>
<dbReference type="EMBL" id="JAEFBJ010000013">
    <property type="protein sequence ID" value="KAG7537795.1"/>
    <property type="molecule type" value="Genomic_DNA"/>
</dbReference>
<dbReference type="OrthoDB" id="1070247at2759"/>
<gene>
    <name evidence="2" type="ORF">ISN44_As13g016420</name>
</gene>
<evidence type="ECO:0000313" key="2">
    <source>
        <dbReference type="EMBL" id="KAG7537795.1"/>
    </source>
</evidence>
<dbReference type="Pfam" id="PF08387">
    <property type="entry name" value="FBD"/>
    <property type="match status" value="1"/>
</dbReference>
<dbReference type="SMART" id="SM00579">
    <property type="entry name" value="FBD"/>
    <property type="match status" value="1"/>
</dbReference>
<organism evidence="2 3">
    <name type="scientific">Arabidopsis suecica</name>
    <name type="common">Swedish thale-cress</name>
    <name type="synonym">Cardaminopsis suecica</name>
    <dbReference type="NCBI Taxonomy" id="45249"/>
    <lineage>
        <taxon>Eukaryota</taxon>
        <taxon>Viridiplantae</taxon>
        <taxon>Streptophyta</taxon>
        <taxon>Embryophyta</taxon>
        <taxon>Tracheophyta</taxon>
        <taxon>Spermatophyta</taxon>
        <taxon>Magnoliopsida</taxon>
        <taxon>eudicotyledons</taxon>
        <taxon>Gunneridae</taxon>
        <taxon>Pentapetalae</taxon>
        <taxon>rosids</taxon>
        <taxon>malvids</taxon>
        <taxon>Brassicales</taxon>
        <taxon>Brassicaceae</taxon>
        <taxon>Camelineae</taxon>
        <taxon>Arabidopsis</taxon>
    </lineage>
</organism>